<dbReference type="InterPro" id="IPR010359">
    <property type="entry name" value="IrrE_HExxH"/>
</dbReference>
<dbReference type="InterPro" id="IPR001387">
    <property type="entry name" value="Cro/C1-type_HTH"/>
</dbReference>
<dbReference type="GO" id="GO:0003677">
    <property type="term" value="F:DNA binding"/>
    <property type="evidence" value="ECO:0007669"/>
    <property type="project" value="InterPro"/>
</dbReference>
<reference evidence="3" key="3">
    <citation type="submission" date="2023-05" db="EMBL/GenBank/DDBJ databases">
        <authorList>
            <person name="Smith C.H."/>
        </authorList>
    </citation>
    <scope>NUCLEOTIDE SEQUENCE</scope>
    <source>
        <strain evidence="3">CHS0354</strain>
        <tissue evidence="3">Mantle</tissue>
    </source>
</reference>
<dbReference type="EMBL" id="JAEAOA010001598">
    <property type="protein sequence ID" value="KAK3603972.1"/>
    <property type="molecule type" value="Genomic_DNA"/>
</dbReference>
<protein>
    <recommendedName>
        <fullName evidence="2">HTH cro/C1-type domain-containing protein</fullName>
    </recommendedName>
</protein>
<proteinExistence type="inferred from homology"/>
<dbReference type="Gene3D" id="1.10.260.40">
    <property type="entry name" value="lambda repressor-like DNA-binding domains"/>
    <property type="match status" value="1"/>
</dbReference>
<dbReference type="SUPFAM" id="SSF47413">
    <property type="entry name" value="lambda repressor-like DNA-binding domains"/>
    <property type="match status" value="1"/>
</dbReference>
<comment type="similarity">
    <text evidence="1">Belongs to the short-chain fatty acyl-CoA assimilation regulator (ScfR) family.</text>
</comment>
<dbReference type="PROSITE" id="PS50943">
    <property type="entry name" value="HTH_CROC1"/>
    <property type="match status" value="1"/>
</dbReference>
<dbReference type="CDD" id="cd00093">
    <property type="entry name" value="HTH_XRE"/>
    <property type="match status" value="1"/>
</dbReference>
<accession>A0AAE0T530</accession>
<organism evidence="3 4">
    <name type="scientific">Potamilus streckersoni</name>
    <dbReference type="NCBI Taxonomy" id="2493646"/>
    <lineage>
        <taxon>Eukaryota</taxon>
        <taxon>Metazoa</taxon>
        <taxon>Spiralia</taxon>
        <taxon>Lophotrochozoa</taxon>
        <taxon>Mollusca</taxon>
        <taxon>Bivalvia</taxon>
        <taxon>Autobranchia</taxon>
        <taxon>Heteroconchia</taxon>
        <taxon>Palaeoheterodonta</taxon>
        <taxon>Unionida</taxon>
        <taxon>Unionoidea</taxon>
        <taxon>Unionidae</taxon>
        <taxon>Ambleminae</taxon>
        <taxon>Lampsilini</taxon>
        <taxon>Potamilus</taxon>
    </lineage>
</organism>
<dbReference type="InterPro" id="IPR010982">
    <property type="entry name" value="Lambda_DNA-bd_dom_sf"/>
</dbReference>
<name>A0AAE0T530_9BIVA</name>
<comment type="caution">
    <text evidence="3">The sequence shown here is derived from an EMBL/GenBank/DDBJ whole genome shotgun (WGS) entry which is preliminary data.</text>
</comment>
<gene>
    <name evidence="3" type="ORF">CHS0354_026766</name>
</gene>
<dbReference type="AlphaFoldDB" id="A0AAE0T530"/>
<feature type="domain" description="HTH cro/C1-type" evidence="2">
    <location>
        <begin position="232"/>
        <end position="286"/>
    </location>
</feature>
<sequence length="629" mass="71898">MIVLGAGVNAITRSEVAISGNVGSFLDSTADTDLIQKFDTDTTEHKQYLDAGLMIRIPGSWRIRLAGAARNYGGSAFKNVSKEKEEIAGGISMVPVFGKHLFGGVRITLAADYRDGLNNHDTSSDNEILKKVHAGGEIAFFPQFMTYSLLAIRGGYGQGYFSYGAETNLALGRSAIIGYASYGEEIGDNKTKRESRREVAYISIEYCSTDPTLMNNTLLKDEYVKLIFSFKVKKFRQRKKLSISDLSSITGLSASYLSEIEKGVKYPKPEKIALIGRALDVSFDELVTVKLEEGMSSLSLLLNSNIWSEFPFEQFGLSVYDIFRLLTDSPSKAGALIKTIYEIGKNYDMQSEHFLLATLRSFQIMNMNYFAEAEDAAKKFIQEYDLDFDGCRDYDKIRELLSARMAVEIDTETLHRFPELKGFRSVYKQKNGRKILMINPALDKRQHVFIFLKEIGYQYMKYEERATSFTMFKPRTFNEVFHNFITSYFAGAVLMNTKEILKDLKEMFAKPVWQPQSLTDLLTKYKVTPETLLHRFSQLLPKYYNFTNIHYMRFMRRADGYTRMDKELNISDVFTARGSNEHHCAKWLALKSLDYYKNRTEKELYGVYAQRSNFIKTQQEFSTSPSAAR</sequence>
<reference evidence="3" key="2">
    <citation type="journal article" date="2021" name="Genome Biol. Evol.">
        <title>Developing a high-quality reference genome for a parasitic bivalve with doubly uniparental inheritance (Bivalvia: Unionida).</title>
        <authorList>
            <person name="Smith C.H."/>
        </authorList>
    </citation>
    <scope>NUCLEOTIDE SEQUENCE</scope>
    <source>
        <strain evidence="3">CHS0354</strain>
        <tissue evidence="3">Mantle</tissue>
    </source>
</reference>
<evidence type="ECO:0000313" key="4">
    <source>
        <dbReference type="Proteomes" id="UP001195483"/>
    </source>
</evidence>
<dbReference type="SMART" id="SM00530">
    <property type="entry name" value="HTH_XRE"/>
    <property type="match status" value="1"/>
</dbReference>
<evidence type="ECO:0000256" key="1">
    <source>
        <dbReference type="ARBA" id="ARBA00007227"/>
    </source>
</evidence>
<dbReference type="Pfam" id="PF06114">
    <property type="entry name" value="Peptidase_M78"/>
    <property type="match status" value="1"/>
</dbReference>
<evidence type="ECO:0000313" key="3">
    <source>
        <dbReference type="EMBL" id="KAK3603972.1"/>
    </source>
</evidence>
<evidence type="ECO:0000259" key="2">
    <source>
        <dbReference type="PROSITE" id="PS50943"/>
    </source>
</evidence>
<reference evidence="3" key="1">
    <citation type="journal article" date="2021" name="Genome Biol. Evol.">
        <title>A High-Quality Reference Genome for a Parasitic Bivalve with Doubly Uniparental Inheritance (Bivalvia: Unionida).</title>
        <authorList>
            <person name="Smith C.H."/>
        </authorList>
    </citation>
    <scope>NUCLEOTIDE SEQUENCE</scope>
    <source>
        <strain evidence="3">CHS0354</strain>
    </source>
</reference>
<dbReference type="Proteomes" id="UP001195483">
    <property type="component" value="Unassembled WGS sequence"/>
</dbReference>
<dbReference type="Pfam" id="PF01381">
    <property type="entry name" value="HTH_3"/>
    <property type="match status" value="1"/>
</dbReference>
<keyword evidence="4" id="KW-1185">Reference proteome</keyword>